<organism evidence="3 7">
    <name type="scientific">Rotaria socialis</name>
    <dbReference type="NCBI Taxonomy" id="392032"/>
    <lineage>
        <taxon>Eukaryota</taxon>
        <taxon>Metazoa</taxon>
        <taxon>Spiralia</taxon>
        <taxon>Gnathifera</taxon>
        <taxon>Rotifera</taxon>
        <taxon>Eurotatoria</taxon>
        <taxon>Bdelloidea</taxon>
        <taxon>Philodinida</taxon>
        <taxon>Philodinidae</taxon>
        <taxon>Rotaria</taxon>
    </lineage>
</organism>
<reference evidence="3" key="1">
    <citation type="submission" date="2021-02" db="EMBL/GenBank/DDBJ databases">
        <authorList>
            <person name="Nowell W R."/>
        </authorList>
    </citation>
    <scope>NUCLEOTIDE SEQUENCE</scope>
</reference>
<protein>
    <submittedName>
        <fullName evidence="3">Uncharacterized protein</fullName>
    </submittedName>
</protein>
<evidence type="ECO:0000313" key="5">
    <source>
        <dbReference type="EMBL" id="CAF4643171.1"/>
    </source>
</evidence>
<evidence type="ECO:0000313" key="6">
    <source>
        <dbReference type="EMBL" id="CAF4802447.1"/>
    </source>
</evidence>
<name>A0A820F5I1_9BILA</name>
<dbReference type="EMBL" id="CAJOBP010000021">
    <property type="protein sequence ID" value="CAF4103346.1"/>
    <property type="molecule type" value="Genomic_DNA"/>
</dbReference>
<dbReference type="EMBL" id="CAJOBS010000795">
    <property type="protein sequence ID" value="CAF4643171.1"/>
    <property type="molecule type" value="Genomic_DNA"/>
</dbReference>
<dbReference type="Proteomes" id="UP000663873">
    <property type="component" value="Unassembled WGS sequence"/>
</dbReference>
<dbReference type="Proteomes" id="UP000663838">
    <property type="component" value="Unassembled WGS sequence"/>
</dbReference>
<dbReference type="Proteomes" id="UP000663851">
    <property type="component" value="Unassembled WGS sequence"/>
</dbReference>
<dbReference type="Proteomes" id="UP000663848">
    <property type="component" value="Unassembled WGS sequence"/>
</dbReference>
<dbReference type="Proteomes" id="UP000663862">
    <property type="component" value="Unassembled WGS sequence"/>
</dbReference>
<feature type="compositionally biased region" description="Polar residues" evidence="1">
    <location>
        <begin position="56"/>
        <end position="72"/>
    </location>
</feature>
<gene>
    <name evidence="3" type="ORF">HFQ381_LOCUS10765</name>
    <name evidence="6" type="ORF">QYT958_LOCUS23956</name>
    <name evidence="5" type="ORF">TOA249_LOCUS13435</name>
    <name evidence="4" type="ORF">TSG867_LOCUS28084</name>
    <name evidence="2" type="ORF">UJA718_LOCUS444</name>
</gene>
<accession>A0A820F5I1</accession>
<dbReference type="EMBL" id="CAJOBQ010003407">
    <property type="protein sequence ID" value="CAF4605211.1"/>
    <property type="molecule type" value="Genomic_DNA"/>
</dbReference>
<dbReference type="AlphaFoldDB" id="A0A820F5I1"/>
<keyword evidence="8" id="KW-1185">Reference proteome</keyword>
<dbReference type="EMBL" id="CAJOBR010004974">
    <property type="protein sequence ID" value="CAF4802447.1"/>
    <property type="molecule type" value="Genomic_DNA"/>
</dbReference>
<evidence type="ECO:0000313" key="7">
    <source>
        <dbReference type="Proteomes" id="UP000663851"/>
    </source>
</evidence>
<feature type="region of interest" description="Disordered" evidence="1">
    <location>
        <begin position="56"/>
        <end position="80"/>
    </location>
</feature>
<evidence type="ECO:0000256" key="1">
    <source>
        <dbReference type="SAM" id="MobiDB-lite"/>
    </source>
</evidence>
<proteinExistence type="predicted"/>
<comment type="caution">
    <text evidence="3">The sequence shown here is derived from an EMBL/GenBank/DDBJ whole genome shotgun (WGS) entry which is preliminary data.</text>
</comment>
<evidence type="ECO:0000313" key="2">
    <source>
        <dbReference type="EMBL" id="CAF4103346.1"/>
    </source>
</evidence>
<evidence type="ECO:0000313" key="8">
    <source>
        <dbReference type="Proteomes" id="UP000663873"/>
    </source>
</evidence>
<dbReference type="EMBL" id="CAJOBO010000602">
    <property type="protein sequence ID" value="CAF4256200.1"/>
    <property type="molecule type" value="Genomic_DNA"/>
</dbReference>
<evidence type="ECO:0000313" key="3">
    <source>
        <dbReference type="EMBL" id="CAF4256200.1"/>
    </source>
</evidence>
<sequence>METNQNAWRSFYSSLQCSNELTIVVQEYVEDNPESSSNLIDYIVKTIDSTLYQDCNNSKNSQQRHLEASSNENLKEFDQS</sequence>
<evidence type="ECO:0000313" key="4">
    <source>
        <dbReference type="EMBL" id="CAF4605211.1"/>
    </source>
</evidence>